<dbReference type="SUPFAM" id="SSF48452">
    <property type="entry name" value="TPR-like"/>
    <property type="match status" value="1"/>
</dbReference>
<dbReference type="RefSeq" id="WP_229878907.1">
    <property type="nucleotide sequence ID" value="NZ_BMSQ01000004.1"/>
</dbReference>
<dbReference type="Proteomes" id="UP000549009">
    <property type="component" value="Unassembled WGS sequence"/>
</dbReference>
<dbReference type="Gene3D" id="1.25.40.10">
    <property type="entry name" value="Tetratricopeptide repeat domain"/>
    <property type="match status" value="1"/>
</dbReference>
<dbReference type="InterPro" id="IPR011990">
    <property type="entry name" value="TPR-like_helical_dom_sf"/>
</dbReference>
<accession>A0A7W8ATP7</accession>
<dbReference type="EMBL" id="JACHJD010000003">
    <property type="protein sequence ID" value="MBB5103043.1"/>
    <property type="molecule type" value="Genomic_DNA"/>
</dbReference>
<evidence type="ECO:0000313" key="1">
    <source>
        <dbReference type="EMBL" id="MBB5103043.1"/>
    </source>
</evidence>
<reference evidence="1 2" key="1">
    <citation type="submission" date="2020-08" db="EMBL/GenBank/DDBJ databases">
        <title>Genomic Encyclopedia of Type Strains, Phase III (KMG-III): the genomes of soil and plant-associated and newly described type strains.</title>
        <authorList>
            <person name="Whitman W."/>
        </authorList>
    </citation>
    <scope>NUCLEOTIDE SEQUENCE [LARGE SCALE GENOMIC DNA]</scope>
    <source>
        <strain evidence="1 2">CECT 3146</strain>
    </source>
</reference>
<protein>
    <submittedName>
        <fullName evidence="1">Tetratricopeptide (TPR) repeat protein</fullName>
    </submittedName>
</protein>
<name>A0A7W8ATP7_STRST</name>
<dbReference type="AlphaFoldDB" id="A0A7W8ATP7"/>
<gene>
    <name evidence="1" type="ORF">FHS40_002096</name>
</gene>
<proteinExistence type="predicted"/>
<keyword evidence="2" id="KW-1185">Reference proteome</keyword>
<organism evidence="1 2">
    <name type="scientific">Streptomyces spectabilis</name>
    <dbReference type="NCBI Taxonomy" id="68270"/>
    <lineage>
        <taxon>Bacteria</taxon>
        <taxon>Bacillati</taxon>
        <taxon>Actinomycetota</taxon>
        <taxon>Actinomycetes</taxon>
        <taxon>Kitasatosporales</taxon>
        <taxon>Streptomycetaceae</taxon>
        <taxon>Streptomyces</taxon>
    </lineage>
</organism>
<comment type="caution">
    <text evidence="1">The sequence shown here is derived from an EMBL/GenBank/DDBJ whole genome shotgun (WGS) entry which is preliminary data.</text>
</comment>
<sequence>MYANAKLEARMVKLGLGQAELARLVNAEIEKLTGRPGALDDADIRRWLRGKTKWPQDRIRLGVERVLQASAVDLGFTPRSKKSEEDDVHRRTFLTATGGTALAVAASKKQLSLSDVDLFQRQYICILEDDWRVGGGQKVENQAVELALRIRSALTAGTTSSQVRKRLHRLASDAMSSAAFAAIDAKSHQRARVHLEKAVTFAGLSGDSETQYHVWNHLAMTACQRGDFSEGAAAADVMRSLAIARRDPIYTSLGHMRNARALAKMNQPSDTLRSLKAAEKSFHRARETERPTWIAFYDQSEVCGLAASIWFALGQYERAEYFFHQTLSEIRPEMIRNRALYMTHLALAQACQGELELACFTGQTAYEMLPPAYGSKRATDMLSKVRLSLISSGSKSPEVTEWIERSHQWT</sequence>
<evidence type="ECO:0000313" key="2">
    <source>
        <dbReference type="Proteomes" id="UP000549009"/>
    </source>
</evidence>